<keyword evidence="4" id="KW-0472">Membrane</keyword>
<dbReference type="Gene3D" id="2.40.160.50">
    <property type="entry name" value="membrane protein fhac: a member of the omp85/tpsb transporter family"/>
    <property type="match status" value="1"/>
</dbReference>
<keyword evidence="8" id="KW-1185">Reference proteome</keyword>
<keyword evidence="2" id="KW-0812">Transmembrane</keyword>
<dbReference type="AlphaFoldDB" id="A0A495PS41"/>
<organism evidence="7 8">
    <name type="scientific">Gillisia mitskevichiae</name>
    <dbReference type="NCBI Taxonomy" id="270921"/>
    <lineage>
        <taxon>Bacteria</taxon>
        <taxon>Pseudomonadati</taxon>
        <taxon>Bacteroidota</taxon>
        <taxon>Flavobacteriia</taxon>
        <taxon>Flavobacteriales</taxon>
        <taxon>Flavobacteriaceae</taxon>
        <taxon>Gillisia</taxon>
    </lineage>
</organism>
<gene>
    <name evidence="7" type="ORF">BC962_1272</name>
</gene>
<comment type="subcellular location">
    <subcellularLocation>
        <location evidence="1">Membrane</location>
    </subcellularLocation>
</comment>
<dbReference type="EMBL" id="RBLG01000002">
    <property type="protein sequence ID" value="RKS53027.1"/>
    <property type="molecule type" value="Genomic_DNA"/>
</dbReference>
<keyword evidence="3" id="KW-0732">Signal</keyword>
<comment type="caution">
    <text evidence="7">The sequence shown here is derived from an EMBL/GenBank/DDBJ whole genome shotgun (WGS) entry which is preliminary data.</text>
</comment>
<evidence type="ECO:0000256" key="1">
    <source>
        <dbReference type="ARBA" id="ARBA00004370"/>
    </source>
</evidence>
<evidence type="ECO:0000256" key="3">
    <source>
        <dbReference type="ARBA" id="ARBA00022729"/>
    </source>
</evidence>
<dbReference type="PANTHER" id="PTHR12815">
    <property type="entry name" value="SORTING AND ASSEMBLY MACHINERY SAMM50 PROTEIN FAMILY MEMBER"/>
    <property type="match status" value="1"/>
</dbReference>
<name>A0A495PS41_9FLAO</name>
<dbReference type="RefSeq" id="WP_245984089.1">
    <property type="nucleotide sequence ID" value="NZ_RBLG01000002.1"/>
</dbReference>
<evidence type="ECO:0000256" key="4">
    <source>
        <dbReference type="ARBA" id="ARBA00023136"/>
    </source>
</evidence>
<evidence type="ECO:0000313" key="7">
    <source>
        <dbReference type="EMBL" id="RKS53027.1"/>
    </source>
</evidence>
<sequence length="751" mass="85554">MFSVIVLMLTVLNSCSVEKYIPEDKLLYAGSEIAFTEKIDTIKDIDAVRAELESVLKPVKNKEFLGMRPGLFFYYKAQKENPGFINKFLNKKLGEEPVYSTRIDQAQTEALLLNRLENRGFFFSEVTSRVEEDSIQKEASVDYTIRLAQPYLLEHYKIDSDSSLVYNDIEAGLSKTVIKKGMRYDLFKLKRERERIDRDLKQKGYYNFSPGLLIFEADTNQYSNKRFDAFLRLKIDVPKRSIVPYKITKVNIYPNYVIGNDSIPQDTTRYAEKNFIQDIEYFKPNRLDPFILLEEGQYFNPSLSSATSRRLSNIGAYKFVNIRYDEIDSLSTDSLGILEANIFLSPLNKRAVRAELQAVTKSNNFAGPNLALTYVNRNLFKGGEILNLTGKFGYEFQLSKGSQSGFNSLEFGIGADLIYPRLLFPISISKDFFKYAIPKTKISIGADYLTRTNLFSLMSFYGSFGYYWNANKYITHEFNPIAVNYVKLANTTQAFDDILIANPFLRTSFDQQFIAGLTYTFTYNGMVDVSKTHQFFSSLNVDIAGNTLDLVSSKTDDGSPKKFAGLEFAQYAKADVDLRYHYNFGKEQKIATRLFAGLGMPYGNSEFMPYTRQYFSGGPYSVRAFKTRSLGPGTYVPEESEDNLSYFDQTGNVRLEANVEYRFPIYSFFKGGLFVDAGNVWNTNDSLEGGKFSSDFINELGLGVGAGLRIDIQSFVIRFDLAAAVKRPTDGKKFNFDYQNPVLNFAIGYPF</sequence>
<dbReference type="GO" id="GO:0019867">
    <property type="term" value="C:outer membrane"/>
    <property type="evidence" value="ECO:0007669"/>
    <property type="project" value="InterPro"/>
</dbReference>
<keyword evidence="5" id="KW-0998">Cell outer membrane</keyword>
<evidence type="ECO:0000313" key="8">
    <source>
        <dbReference type="Proteomes" id="UP000276282"/>
    </source>
</evidence>
<evidence type="ECO:0000259" key="6">
    <source>
        <dbReference type="Pfam" id="PF01103"/>
    </source>
</evidence>
<reference evidence="7 8" key="1">
    <citation type="submission" date="2018-10" db="EMBL/GenBank/DDBJ databases">
        <title>Genomic Encyclopedia of Archaeal and Bacterial Type Strains, Phase II (KMG-II): from individual species to whole genera.</title>
        <authorList>
            <person name="Goeker M."/>
        </authorList>
    </citation>
    <scope>NUCLEOTIDE SEQUENCE [LARGE SCALE GENOMIC DNA]</scope>
    <source>
        <strain evidence="7 8">DSM 19839</strain>
    </source>
</reference>
<protein>
    <submittedName>
        <fullName evidence="7">Outer membrane protein assembly factor BamA</fullName>
    </submittedName>
</protein>
<dbReference type="PANTHER" id="PTHR12815:SF47">
    <property type="entry name" value="TRANSLOCATION AND ASSEMBLY MODULE SUBUNIT TAMA"/>
    <property type="match status" value="1"/>
</dbReference>
<dbReference type="InterPro" id="IPR039910">
    <property type="entry name" value="D15-like"/>
</dbReference>
<dbReference type="Pfam" id="PF01103">
    <property type="entry name" value="Omp85"/>
    <property type="match status" value="1"/>
</dbReference>
<evidence type="ECO:0000256" key="5">
    <source>
        <dbReference type="ARBA" id="ARBA00023237"/>
    </source>
</evidence>
<accession>A0A495PS41</accession>
<proteinExistence type="predicted"/>
<dbReference type="Proteomes" id="UP000276282">
    <property type="component" value="Unassembled WGS sequence"/>
</dbReference>
<evidence type="ECO:0000256" key="2">
    <source>
        <dbReference type="ARBA" id="ARBA00022692"/>
    </source>
</evidence>
<dbReference type="InterPro" id="IPR000184">
    <property type="entry name" value="Bac_surfAg_D15"/>
</dbReference>
<feature type="domain" description="Bacterial surface antigen (D15)" evidence="6">
    <location>
        <begin position="371"/>
        <end position="739"/>
    </location>
</feature>